<evidence type="ECO:0000256" key="1">
    <source>
        <dbReference type="SAM" id="MobiDB-lite"/>
    </source>
</evidence>
<feature type="domain" description="CRAL-TRIO" evidence="2">
    <location>
        <begin position="107"/>
        <end position="300"/>
    </location>
</feature>
<sequence>MASSLDPAQKVKSAVSVAGHEVGYPHGHLGHLSETEAAALAGFKAFLVEKDMYTAGPPPSHDDQTLLRFLRARKWVIPDAFKQFSETEEWRKANHLDVLYDTIDLEAYDSTRRLYPQWTGRRDRRGIPIYLFEIRHLDSKTVAEYEKKADETHSKARADGGTSSKLLRLFALYENLTRFAQPLCTELPDRDNASTPITLSTNIVDVSGVSLRQFWNLKSHMQAASQLATAHYPETLDRIFIIGAPYFFSTVWGWIKRWFDPITVSKIFILSAAEVKPTLEAFIDPKNIPKGYGGELEFKFFDQPNLDPYIKERATWENGHTEFPLGPLYWRPSADGTKLECVAVGSVGEAQRNEIVCTLPGAFPPKEVKAEAAVPESVNGGAVEADVAAEIVEGVQNLSVIEEEPKKDEISEKVTEADAESKAVPTTTATTTTTVST</sequence>
<dbReference type="Gene3D" id="1.10.8.20">
    <property type="entry name" value="N-terminal domain of phosphatidylinositol transfer protein sec14p"/>
    <property type="match status" value="1"/>
</dbReference>
<organism evidence="3 4">
    <name type="scientific">Lasiosphaeris hirsuta</name>
    <dbReference type="NCBI Taxonomy" id="260670"/>
    <lineage>
        <taxon>Eukaryota</taxon>
        <taxon>Fungi</taxon>
        <taxon>Dikarya</taxon>
        <taxon>Ascomycota</taxon>
        <taxon>Pezizomycotina</taxon>
        <taxon>Sordariomycetes</taxon>
        <taxon>Sordariomycetidae</taxon>
        <taxon>Sordariales</taxon>
        <taxon>Lasiosphaeriaceae</taxon>
        <taxon>Lasiosphaeris</taxon>
    </lineage>
</organism>
<evidence type="ECO:0000259" key="2">
    <source>
        <dbReference type="PROSITE" id="PS50191"/>
    </source>
</evidence>
<dbReference type="SUPFAM" id="SSF52087">
    <property type="entry name" value="CRAL/TRIO domain"/>
    <property type="match status" value="1"/>
</dbReference>
<dbReference type="EMBL" id="JAUKUA010000004">
    <property type="protein sequence ID" value="KAK0715438.1"/>
    <property type="molecule type" value="Genomic_DNA"/>
</dbReference>
<feature type="region of interest" description="Disordered" evidence="1">
    <location>
        <begin position="404"/>
        <end position="437"/>
    </location>
</feature>
<dbReference type="InterPro" id="IPR011074">
    <property type="entry name" value="CRAL/TRIO_N_dom"/>
</dbReference>
<dbReference type="CDD" id="cd00170">
    <property type="entry name" value="SEC14"/>
    <property type="match status" value="1"/>
</dbReference>
<dbReference type="InterPro" id="IPR036865">
    <property type="entry name" value="CRAL-TRIO_dom_sf"/>
</dbReference>
<dbReference type="PANTHER" id="PTHR45657:SF3">
    <property type="entry name" value="TRANSPORTER, PUTATIVE (AFU_ORTHOLOGUE AFUA_5G09260)-RELATED"/>
    <property type="match status" value="1"/>
</dbReference>
<protein>
    <submittedName>
        <fullName evidence="3">CRAL-TRIO domain-containing protein</fullName>
    </submittedName>
</protein>
<dbReference type="Gene3D" id="3.40.525.10">
    <property type="entry name" value="CRAL-TRIO lipid binding domain"/>
    <property type="match status" value="1"/>
</dbReference>
<evidence type="ECO:0000313" key="3">
    <source>
        <dbReference type="EMBL" id="KAK0715438.1"/>
    </source>
</evidence>
<dbReference type="AlphaFoldDB" id="A0AA40AGL7"/>
<dbReference type="PROSITE" id="PS50191">
    <property type="entry name" value="CRAL_TRIO"/>
    <property type="match status" value="1"/>
</dbReference>
<feature type="compositionally biased region" description="Low complexity" evidence="1">
    <location>
        <begin position="426"/>
        <end position="437"/>
    </location>
</feature>
<dbReference type="SMART" id="SM00516">
    <property type="entry name" value="SEC14"/>
    <property type="match status" value="1"/>
</dbReference>
<dbReference type="InterPro" id="IPR051026">
    <property type="entry name" value="PI/PC_transfer"/>
</dbReference>
<name>A0AA40AGL7_9PEZI</name>
<dbReference type="Pfam" id="PF03765">
    <property type="entry name" value="CRAL_TRIO_N"/>
    <property type="match status" value="1"/>
</dbReference>
<gene>
    <name evidence="3" type="ORF">B0H67DRAFT_489151</name>
</gene>
<reference evidence="3" key="1">
    <citation type="submission" date="2023-06" db="EMBL/GenBank/DDBJ databases">
        <title>Genome-scale phylogeny and comparative genomics of the fungal order Sordariales.</title>
        <authorList>
            <consortium name="Lawrence Berkeley National Laboratory"/>
            <person name="Hensen N."/>
            <person name="Bonometti L."/>
            <person name="Westerberg I."/>
            <person name="Brannstrom I.O."/>
            <person name="Guillou S."/>
            <person name="Cros-Aarteil S."/>
            <person name="Calhoun S."/>
            <person name="Haridas S."/>
            <person name="Kuo A."/>
            <person name="Mondo S."/>
            <person name="Pangilinan J."/>
            <person name="Riley R."/>
            <person name="Labutti K."/>
            <person name="Andreopoulos B."/>
            <person name="Lipzen A."/>
            <person name="Chen C."/>
            <person name="Yanf M."/>
            <person name="Daum C."/>
            <person name="Ng V."/>
            <person name="Clum A."/>
            <person name="Steindorff A."/>
            <person name="Ohm R."/>
            <person name="Martin F."/>
            <person name="Silar P."/>
            <person name="Natvig D."/>
            <person name="Lalanne C."/>
            <person name="Gautier V."/>
            <person name="Ament-Velasquez S.L."/>
            <person name="Kruys A."/>
            <person name="Hutchinson M.I."/>
            <person name="Powell A.J."/>
            <person name="Barry K."/>
            <person name="Miller A.N."/>
            <person name="Grigoriev I.V."/>
            <person name="Debuchy R."/>
            <person name="Gladieux P."/>
            <person name="Thoren M.H."/>
            <person name="Johannesson H."/>
        </authorList>
    </citation>
    <scope>NUCLEOTIDE SEQUENCE</scope>
    <source>
        <strain evidence="3">SMH4607-1</strain>
    </source>
</reference>
<accession>A0AA40AGL7</accession>
<dbReference type="SMART" id="SM01100">
    <property type="entry name" value="CRAL_TRIO_N"/>
    <property type="match status" value="1"/>
</dbReference>
<dbReference type="InterPro" id="IPR036273">
    <property type="entry name" value="CRAL/TRIO_N_dom_sf"/>
</dbReference>
<dbReference type="PANTHER" id="PTHR45657">
    <property type="entry name" value="CRAL-TRIO DOMAIN-CONTAINING PROTEIN YKL091C-RELATED"/>
    <property type="match status" value="1"/>
</dbReference>
<keyword evidence="4" id="KW-1185">Reference proteome</keyword>
<evidence type="ECO:0000313" key="4">
    <source>
        <dbReference type="Proteomes" id="UP001172102"/>
    </source>
</evidence>
<proteinExistence type="predicted"/>
<dbReference type="Pfam" id="PF00650">
    <property type="entry name" value="CRAL_TRIO"/>
    <property type="match status" value="1"/>
</dbReference>
<dbReference type="Proteomes" id="UP001172102">
    <property type="component" value="Unassembled WGS sequence"/>
</dbReference>
<comment type="caution">
    <text evidence="3">The sequence shown here is derived from an EMBL/GenBank/DDBJ whole genome shotgun (WGS) entry which is preliminary data.</text>
</comment>
<feature type="compositionally biased region" description="Basic and acidic residues" evidence="1">
    <location>
        <begin position="404"/>
        <end position="421"/>
    </location>
</feature>
<dbReference type="SUPFAM" id="SSF46938">
    <property type="entry name" value="CRAL/TRIO N-terminal domain"/>
    <property type="match status" value="1"/>
</dbReference>
<dbReference type="InterPro" id="IPR001251">
    <property type="entry name" value="CRAL-TRIO_dom"/>
</dbReference>